<keyword evidence="4" id="KW-1185">Reference proteome</keyword>
<dbReference type="SMART" id="SM00028">
    <property type="entry name" value="TPR"/>
    <property type="match status" value="2"/>
</dbReference>
<dbReference type="InterPro" id="IPR019734">
    <property type="entry name" value="TPR_rpt"/>
</dbReference>
<protein>
    <submittedName>
        <fullName evidence="3">Tetratricopeptide repeat protein</fullName>
    </submittedName>
</protein>
<evidence type="ECO:0000313" key="3">
    <source>
        <dbReference type="EMBL" id="TVV70469.1"/>
    </source>
</evidence>
<dbReference type="EMBL" id="VNIM01000123">
    <property type="protein sequence ID" value="TVV70469.1"/>
    <property type="molecule type" value="Genomic_DNA"/>
</dbReference>
<dbReference type="Gene3D" id="1.25.40.10">
    <property type="entry name" value="Tetratricopeptide repeat domain"/>
    <property type="match status" value="1"/>
</dbReference>
<feature type="repeat" description="TPR" evidence="1">
    <location>
        <begin position="34"/>
        <end position="67"/>
    </location>
</feature>
<name>A0A558QTL5_9SPHN</name>
<comment type="caution">
    <text evidence="3">The sequence shown here is derived from an EMBL/GenBank/DDBJ whole genome shotgun (WGS) entry which is preliminary data.</text>
</comment>
<feature type="repeat" description="TPR" evidence="1">
    <location>
        <begin position="68"/>
        <end position="101"/>
    </location>
</feature>
<keyword evidence="1" id="KW-0802">TPR repeat</keyword>
<evidence type="ECO:0000256" key="1">
    <source>
        <dbReference type="PROSITE-ProRule" id="PRU00339"/>
    </source>
</evidence>
<dbReference type="Pfam" id="PF13432">
    <property type="entry name" value="TPR_16"/>
    <property type="match status" value="1"/>
</dbReference>
<feature type="chain" id="PRO_5021928985" evidence="2">
    <location>
        <begin position="21"/>
        <end position="175"/>
    </location>
</feature>
<dbReference type="AlphaFoldDB" id="A0A558QTL5"/>
<evidence type="ECO:0000313" key="4">
    <source>
        <dbReference type="Proteomes" id="UP000318681"/>
    </source>
</evidence>
<reference evidence="3 4" key="1">
    <citation type="submission" date="2019-07" db="EMBL/GenBank/DDBJ databases">
        <title>Sphingomonas solaris sp. nov., isolated from a solar panel from Boston, Massachusetts.</title>
        <authorList>
            <person name="Tanner K."/>
            <person name="Pascual J."/>
            <person name="Mancuso C."/>
            <person name="Pereto J."/>
            <person name="Khalil A."/>
            <person name="Vilanova C."/>
        </authorList>
    </citation>
    <scope>NUCLEOTIDE SEQUENCE [LARGE SCALE GENOMIC DNA]</scope>
    <source>
        <strain evidence="3 4">R4DWN</strain>
    </source>
</reference>
<evidence type="ECO:0000256" key="2">
    <source>
        <dbReference type="SAM" id="SignalP"/>
    </source>
</evidence>
<dbReference type="PROSITE" id="PS50005">
    <property type="entry name" value="TPR"/>
    <property type="match status" value="2"/>
</dbReference>
<feature type="signal peptide" evidence="2">
    <location>
        <begin position="1"/>
        <end position="20"/>
    </location>
</feature>
<keyword evidence="2" id="KW-0732">Signal</keyword>
<proteinExistence type="predicted"/>
<dbReference type="RefSeq" id="WP_145155302.1">
    <property type="nucleotide sequence ID" value="NZ_VNIM01000123.1"/>
</dbReference>
<dbReference type="SUPFAM" id="SSF48452">
    <property type="entry name" value="TPR-like"/>
    <property type="match status" value="1"/>
</dbReference>
<organism evidence="3 4">
    <name type="scientific">Alterirhizorhabdus solaris</name>
    <dbReference type="NCBI Taxonomy" id="2529389"/>
    <lineage>
        <taxon>Bacteria</taxon>
        <taxon>Pseudomonadati</taxon>
        <taxon>Pseudomonadota</taxon>
        <taxon>Alphaproteobacteria</taxon>
        <taxon>Sphingomonadales</taxon>
        <taxon>Rhizorhabdaceae</taxon>
        <taxon>Alterirhizorhabdus</taxon>
    </lineage>
</organism>
<dbReference type="InterPro" id="IPR011990">
    <property type="entry name" value="TPR-like_helical_dom_sf"/>
</dbReference>
<accession>A0A558QTL5</accession>
<gene>
    <name evidence="3" type="ORF">FOY91_19045</name>
</gene>
<sequence length="175" mass="18279">MRLSPIAVALSLTLAVVSSAGQGQRPDDQINPRSVALVQQGEAARRAGNFIAATDALETALAVDPRNRAAFLALAQVARQQELPGKAIRLYREALTLEPNDLAALEGQGEAMVQKGAVERARVNLTRIKTLCKVECAPATTLAAAIAKGPPPAVVTAQATTVVPPKGKETTTTRP</sequence>
<dbReference type="Proteomes" id="UP000318681">
    <property type="component" value="Unassembled WGS sequence"/>
</dbReference>
<dbReference type="OrthoDB" id="8480982at2"/>